<feature type="repeat" description="NHL" evidence="2">
    <location>
        <begin position="109"/>
        <end position="130"/>
    </location>
</feature>
<dbReference type="Pfam" id="PF01436">
    <property type="entry name" value="NHL"/>
    <property type="match status" value="5"/>
</dbReference>
<feature type="repeat" description="NHL" evidence="2">
    <location>
        <begin position="163"/>
        <end position="193"/>
    </location>
</feature>
<dbReference type="PROSITE" id="PS51257">
    <property type="entry name" value="PROKAR_LIPOPROTEIN"/>
    <property type="match status" value="1"/>
</dbReference>
<protein>
    <submittedName>
        <fullName evidence="3">NHL repeat-containing protein</fullName>
    </submittedName>
</protein>
<dbReference type="PANTHER" id="PTHR13833">
    <property type="match status" value="1"/>
</dbReference>
<dbReference type="InterPro" id="IPR001258">
    <property type="entry name" value="NHL_repeat"/>
</dbReference>
<dbReference type="InterPro" id="IPR010620">
    <property type="entry name" value="SBBP_repeat"/>
</dbReference>
<evidence type="ECO:0000256" key="1">
    <source>
        <dbReference type="ARBA" id="ARBA00022737"/>
    </source>
</evidence>
<proteinExistence type="predicted"/>
<organism evidence="3 4">
    <name type="scientific">Mucilaginibacter frigoritolerans</name>
    <dbReference type="NCBI Taxonomy" id="652788"/>
    <lineage>
        <taxon>Bacteria</taxon>
        <taxon>Pseudomonadati</taxon>
        <taxon>Bacteroidota</taxon>
        <taxon>Sphingobacteriia</taxon>
        <taxon>Sphingobacteriales</taxon>
        <taxon>Sphingobacteriaceae</taxon>
        <taxon>Mucilaginibacter</taxon>
    </lineage>
</organism>
<dbReference type="InterPro" id="IPR011042">
    <property type="entry name" value="6-blade_b-propeller_TolB-like"/>
</dbReference>
<dbReference type="Pfam" id="PF06739">
    <property type="entry name" value="SBBP"/>
    <property type="match status" value="1"/>
</dbReference>
<dbReference type="RefSeq" id="WP_144909048.1">
    <property type="nucleotide sequence ID" value="NZ_VLLI01000001.1"/>
</dbReference>
<dbReference type="Proteomes" id="UP000317010">
    <property type="component" value="Unassembled WGS sequence"/>
</dbReference>
<evidence type="ECO:0000313" key="3">
    <source>
        <dbReference type="EMBL" id="TWJ04655.1"/>
    </source>
</evidence>
<dbReference type="PROSITE" id="PS51125">
    <property type="entry name" value="NHL"/>
    <property type="match status" value="4"/>
</dbReference>
<sequence>MKLSPVKQLVYSIILVFSIGCVITACTKKTIPPNTTYTKSKGDSTTTSLDSLPTFYSPAAVAVDAAGNVYVADYGNDMIRKITPGGKVSTLAGSGVQGSVNGTGEAASFNRPSGVAVDANGNVYVADAGNSLIREVSAAGVVTTVAGGDTTGAANGPGASATFNYPTGVALDAAGNLYVADAGNNLIRLISNGTVSIFAGSLTDTTLNFNNPTGVAVDLNNNVYVAGYLNNDILKINQAGLIATFAGSGSPGSTNGQGTNASFYYPSSVATDAAGNVYVADEVNNLIRKITPNGTVTTLAGNGTAGAADSTGTAASFNGPAGIAVDATGNVYVADANNNLIRKITAAGVVTTLAGSGLEGYQNGQAAVRRIKTIKVTIRKLNMFVKPKGHS</sequence>
<accession>A0A562UHH8</accession>
<dbReference type="SUPFAM" id="SSF63829">
    <property type="entry name" value="Calcium-dependent phosphotriesterase"/>
    <property type="match status" value="1"/>
</dbReference>
<keyword evidence="4" id="KW-1185">Reference proteome</keyword>
<name>A0A562UHH8_9SPHI</name>
<dbReference type="CDD" id="cd14953">
    <property type="entry name" value="NHL_like_1"/>
    <property type="match status" value="1"/>
</dbReference>
<keyword evidence="1" id="KW-0677">Repeat</keyword>
<evidence type="ECO:0000313" key="4">
    <source>
        <dbReference type="Proteomes" id="UP000317010"/>
    </source>
</evidence>
<feature type="repeat" description="NHL" evidence="2">
    <location>
        <begin position="317"/>
        <end position="347"/>
    </location>
</feature>
<gene>
    <name evidence="3" type="ORF">JN11_00373</name>
</gene>
<dbReference type="OrthoDB" id="791543at2"/>
<evidence type="ECO:0000256" key="2">
    <source>
        <dbReference type="PROSITE-ProRule" id="PRU00504"/>
    </source>
</evidence>
<comment type="caution">
    <text evidence="3">The sequence shown here is derived from an EMBL/GenBank/DDBJ whole genome shotgun (WGS) entry which is preliminary data.</text>
</comment>
<dbReference type="PANTHER" id="PTHR13833:SF71">
    <property type="entry name" value="NHL DOMAIN-CONTAINING PROTEIN"/>
    <property type="match status" value="1"/>
</dbReference>
<dbReference type="Gene3D" id="2.120.10.30">
    <property type="entry name" value="TolB, C-terminal domain"/>
    <property type="match status" value="3"/>
</dbReference>
<dbReference type="AlphaFoldDB" id="A0A562UHH8"/>
<feature type="repeat" description="NHL" evidence="2">
    <location>
        <begin position="55"/>
        <end position="85"/>
    </location>
</feature>
<dbReference type="EMBL" id="VLLI01000001">
    <property type="protein sequence ID" value="TWJ04655.1"/>
    <property type="molecule type" value="Genomic_DNA"/>
</dbReference>
<reference evidence="3 4" key="1">
    <citation type="submission" date="2019-07" db="EMBL/GenBank/DDBJ databases">
        <title>Genomic Encyclopedia of Archaeal and Bacterial Type Strains, Phase II (KMG-II): from individual species to whole genera.</title>
        <authorList>
            <person name="Goeker M."/>
        </authorList>
    </citation>
    <scope>NUCLEOTIDE SEQUENCE [LARGE SCALE GENOMIC DNA]</scope>
    <source>
        <strain evidence="3 4">ATCC BAA-1854</strain>
    </source>
</reference>